<dbReference type="EMBL" id="SACN01000001">
    <property type="protein sequence ID" value="RVT93449.1"/>
    <property type="molecule type" value="Genomic_DNA"/>
</dbReference>
<reference evidence="1 2" key="1">
    <citation type="submission" date="2019-01" db="EMBL/GenBank/DDBJ databases">
        <authorList>
            <person name="Chen W.-M."/>
        </authorList>
    </citation>
    <scope>NUCLEOTIDE SEQUENCE [LARGE SCALE GENOMIC DNA]</scope>
    <source>
        <strain evidence="1 2">CCP-7</strain>
    </source>
</reference>
<protein>
    <submittedName>
        <fullName evidence="1">Uncharacterized protein</fullName>
    </submittedName>
</protein>
<evidence type="ECO:0000313" key="2">
    <source>
        <dbReference type="Proteomes" id="UP000282971"/>
    </source>
</evidence>
<sequence>MLKLALDRADNALKYYNLRLSYSVDVEDNSYTVQVLPEGLDNAGVLMRLARHDRLQSILEDILVASDDLALDLAIQRARCELAPRALRVVE</sequence>
<comment type="caution">
    <text evidence="1">The sequence shown here is derived from an EMBL/GenBank/DDBJ whole genome shotgun (WGS) entry which is preliminary data.</text>
</comment>
<dbReference type="Proteomes" id="UP000282971">
    <property type="component" value="Unassembled WGS sequence"/>
</dbReference>
<gene>
    <name evidence="1" type="ORF">EOD43_06120</name>
</gene>
<accession>A0A437M724</accession>
<dbReference type="AlphaFoldDB" id="A0A437M724"/>
<organism evidence="1 2">
    <name type="scientific">Sphingomonas crocodyli</name>
    <dbReference type="NCBI Taxonomy" id="1979270"/>
    <lineage>
        <taxon>Bacteria</taxon>
        <taxon>Pseudomonadati</taxon>
        <taxon>Pseudomonadota</taxon>
        <taxon>Alphaproteobacteria</taxon>
        <taxon>Sphingomonadales</taxon>
        <taxon>Sphingomonadaceae</taxon>
        <taxon>Sphingomonas</taxon>
    </lineage>
</organism>
<proteinExistence type="predicted"/>
<keyword evidence="2" id="KW-1185">Reference proteome</keyword>
<evidence type="ECO:0000313" key="1">
    <source>
        <dbReference type="EMBL" id="RVT93449.1"/>
    </source>
</evidence>
<name>A0A437M724_9SPHN</name>